<dbReference type="EMBL" id="JYDP01000079">
    <property type="protein sequence ID" value="KRZ08917.1"/>
    <property type="molecule type" value="Genomic_DNA"/>
</dbReference>
<dbReference type="Proteomes" id="UP000055024">
    <property type="component" value="Unassembled WGS sequence"/>
</dbReference>
<reference evidence="1 2" key="1">
    <citation type="submission" date="2015-01" db="EMBL/GenBank/DDBJ databases">
        <title>Evolution of Trichinella species and genotypes.</title>
        <authorList>
            <person name="Korhonen P.K."/>
            <person name="Edoardo P."/>
            <person name="Giuseppe L.R."/>
            <person name="Gasser R.B."/>
        </authorList>
    </citation>
    <scope>NUCLEOTIDE SEQUENCE [LARGE SCALE GENOMIC DNA]</scope>
    <source>
        <strain evidence="1">ISS1029</strain>
    </source>
</reference>
<proteinExistence type="predicted"/>
<keyword evidence="2" id="KW-1185">Reference proteome</keyword>
<evidence type="ECO:0000313" key="1">
    <source>
        <dbReference type="EMBL" id="KRZ08917.1"/>
    </source>
</evidence>
<accession>A0A0V1HGA5</accession>
<sequence>MQSFFGNCPTAAEEVASKVGELPNFIHREAAYFFENISRDMHLRKVRITFFGENGVSQKFRNFMGYRLAPIAKKGRKTFFRNFCLFLIRGRSH</sequence>
<comment type="caution">
    <text evidence="1">The sequence shown here is derived from an EMBL/GenBank/DDBJ whole genome shotgun (WGS) entry which is preliminary data.</text>
</comment>
<name>A0A0V1HGA5_9BILA</name>
<protein>
    <submittedName>
        <fullName evidence="1">Uncharacterized protein</fullName>
    </submittedName>
</protein>
<dbReference type="AlphaFoldDB" id="A0A0V1HGA5"/>
<gene>
    <name evidence="1" type="ORF">T11_11557</name>
</gene>
<evidence type="ECO:0000313" key="2">
    <source>
        <dbReference type="Proteomes" id="UP000055024"/>
    </source>
</evidence>
<organism evidence="1 2">
    <name type="scientific">Trichinella zimbabwensis</name>
    <dbReference type="NCBI Taxonomy" id="268475"/>
    <lineage>
        <taxon>Eukaryota</taxon>
        <taxon>Metazoa</taxon>
        <taxon>Ecdysozoa</taxon>
        <taxon>Nematoda</taxon>
        <taxon>Enoplea</taxon>
        <taxon>Dorylaimia</taxon>
        <taxon>Trichinellida</taxon>
        <taxon>Trichinellidae</taxon>
        <taxon>Trichinella</taxon>
    </lineage>
</organism>